<dbReference type="CDD" id="cd12148">
    <property type="entry name" value="fungal_TF_MHR"/>
    <property type="match status" value="1"/>
</dbReference>
<feature type="compositionally biased region" description="Acidic residues" evidence="6">
    <location>
        <begin position="268"/>
        <end position="278"/>
    </location>
</feature>
<dbReference type="AlphaFoldDB" id="A0A4S4LJ18"/>
<dbReference type="Proteomes" id="UP000310158">
    <property type="component" value="Unassembled WGS sequence"/>
</dbReference>
<evidence type="ECO:0000313" key="8">
    <source>
        <dbReference type="EMBL" id="THH12044.1"/>
    </source>
</evidence>
<dbReference type="InterPro" id="IPR007219">
    <property type="entry name" value="XnlR_reg_dom"/>
</dbReference>
<feature type="compositionally biased region" description="Basic and acidic residues" evidence="6">
    <location>
        <begin position="396"/>
        <end position="410"/>
    </location>
</feature>
<dbReference type="GO" id="GO:0000981">
    <property type="term" value="F:DNA-binding transcription factor activity, RNA polymerase II-specific"/>
    <property type="evidence" value="ECO:0007669"/>
    <property type="project" value="TreeGrafter"/>
</dbReference>
<feature type="compositionally biased region" description="Polar residues" evidence="6">
    <location>
        <begin position="37"/>
        <end position="46"/>
    </location>
</feature>
<evidence type="ECO:0000259" key="7">
    <source>
        <dbReference type="Pfam" id="PF04082"/>
    </source>
</evidence>
<feature type="compositionally biased region" description="Acidic residues" evidence="6">
    <location>
        <begin position="386"/>
        <end position="395"/>
    </location>
</feature>
<accession>A0A4S4LJ18</accession>
<evidence type="ECO:0000313" key="9">
    <source>
        <dbReference type="Proteomes" id="UP000310158"/>
    </source>
</evidence>
<reference evidence="8 9" key="1">
    <citation type="submission" date="2019-02" db="EMBL/GenBank/DDBJ databases">
        <title>Genome sequencing of the rare red list fungi Bondarzewia mesenterica.</title>
        <authorList>
            <person name="Buettner E."/>
            <person name="Kellner H."/>
        </authorList>
    </citation>
    <scope>NUCLEOTIDE SEQUENCE [LARGE SCALE GENOMIC DNA]</scope>
    <source>
        <strain evidence="8 9">DSM 108281</strain>
    </source>
</reference>
<comment type="subcellular location">
    <subcellularLocation>
        <location evidence="1">Nucleus</location>
    </subcellularLocation>
</comment>
<evidence type="ECO:0000256" key="2">
    <source>
        <dbReference type="ARBA" id="ARBA00023015"/>
    </source>
</evidence>
<evidence type="ECO:0000256" key="4">
    <source>
        <dbReference type="ARBA" id="ARBA00023163"/>
    </source>
</evidence>
<feature type="compositionally biased region" description="Polar residues" evidence="6">
    <location>
        <begin position="945"/>
        <end position="961"/>
    </location>
</feature>
<dbReference type="OrthoDB" id="39175at2759"/>
<organism evidence="8 9">
    <name type="scientific">Bondarzewia mesenterica</name>
    <dbReference type="NCBI Taxonomy" id="1095465"/>
    <lineage>
        <taxon>Eukaryota</taxon>
        <taxon>Fungi</taxon>
        <taxon>Dikarya</taxon>
        <taxon>Basidiomycota</taxon>
        <taxon>Agaricomycotina</taxon>
        <taxon>Agaricomycetes</taxon>
        <taxon>Russulales</taxon>
        <taxon>Bondarzewiaceae</taxon>
        <taxon>Bondarzewia</taxon>
    </lineage>
</organism>
<dbReference type="PANTHER" id="PTHR31845">
    <property type="entry name" value="FINGER DOMAIN PROTEIN, PUTATIVE-RELATED"/>
    <property type="match status" value="1"/>
</dbReference>
<feature type="compositionally biased region" description="Low complexity" evidence="6">
    <location>
        <begin position="166"/>
        <end position="189"/>
    </location>
</feature>
<evidence type="ECO:0000256" key="1">
    <source>
        <dbReference type="ARBA" id="ARBA00004123"/>
    </source>
</evidence>
<comment type="caution">
    <text evidence="8">The sequence shown here is derived from an EMBL/GenBank/DDBJ whole genome shotgun (WGS) entry which is preliminary data.</text>
</comment>
<feature type="domain" description="Xylanolytic transcriptional activator regulatory" evidence="7">
    <location>
        <begin position="571"/>
        <end position="728"/>
    </location>
</feature>
<keyword evidence="2" id="KW-0805">Transcription regulation</keyword>
<feature type="region of interest" description="Disordered" evidence="6">
    <location>
        <begin position="165"/>
        <end position="294"/>
    </location>
</feature>
<dbReference type="GO" id="GO:0006351">
    <property type="term" value="P:DNA-templated transcription"/>
    <property type="evidence" value="ECO:0007669"/>
    <property type="project" value="InterPro"/>
</dbReference>
<feature type="region of interest" description="Disordered" evidence="6">
    <location>
        <begin position="915"/>
        <end position="974"/>
    </location>
</feature>
<keyword evidence="4" id="KW-0804">Transcription</keyword>
<evidence type="ECO:0000256" key="5">
    <source>
        <dbReference type="ARBA" id="ARBA00023242"/>
    </source>
</evidence>
<keyword evidence="5" id="KW-0539">Nucleus</keyword>
<proteinExistence type="predicted"/>
<dbReference type="EMBL" id="SGPL01000484">
    <property type="protein sequence ID" value="THH12044.1"/>
    <property type="molecule type" value="Genomic_DNA"/>
</dbReference>
<protein>
    <recommendedName>
        <fullName evidence="7">Xylanolytic transcriptional activator regulatory domain-containing protein</fullName>
    </recommendedName>
</protein>
<sequence>MIGPPPSFYDPDQVAPQPQTQNYQQWLEENYQGQYHFGNVSTMPYSQQPAPAAAHIPQQEQVQQPLMNQYQFVSTVPPSSSKDEASYPPYFSSERPQVGQRFVQQQMPIAQPARSRGQPSAHYVPHQQQSGASDLLQGSVDFHHASLTPESNDLYYMGHGGGVMGGQYSAQPPPQTSQQQQQSVHYQSPGEHLTPSYTPISEVPTLSSSVSPSWHEQQLPTHNTASPPNASASAGTSRPSPSTGKRDRVAAGKAAKGKGRKRQKADVDESDSDDDEEGGEAKNAHPSISVPMGNLPQRLKREYLLAQIRQKDSIIESLLKQLRNPYLATPLSIDAYRMATPSGDNQRRDVIAWLDRLQSSSTVRGSGSKDGARAFQLDARARKNDDDEESEDGCEEEKQHDKPIVVEDHASPSSIHGLGDPDTENYPGLPDDAVPLGLLAKLSISNSMEKGKIAEAARAQVGDDDDDVVCFNPFVPSCLLYSSQCASANGCRCLVLQGVANDTYFLPGPSQDLAQRAKLIEKNSPPDILVHGLITPEDVDKLFEIFYTRINPFISLLDPVLHTPASTFSRCPFLFTVVCAISSRYSDKSEVYPIAMHFAKSAAANSLIDGWKSVELCQAYILMSIYAVPARRWEDDRSWLYTGLAIRCVRISRRYCLDLLTWISDWIQWACRIATDLNLHQLSSAKPQNEKQEREMLNRVRVWQICFNLDRSTATQFGKPTTIKEDYIVRNSTDWYLKSKYNHPYDVHLDAYCSLMRIVAKFHDDVFSDPDTPTGLNQSIDFREVTLRHDVNLERYHQEWADRFARHSDQNDPACAFRCKLLPFLVNYARLVMFSFGFQQAFQRGMGPDDEIFLTKLLRPEFSQFLPEGQETEIFELIGRLIQTLGSPQISIDERHTPKLYSRFLAGLLAKHRRDGATSGRLHTQPPPGFHGGVAGSHRAPPANPSGSSMNPGSHHTQQTHDNGHNVGGTAGGSHGQIIAMIDTSFSTEPIYQPEATYAVGTGPLEVGGSDNGMNFVFDNMGAGVNDDVLATMQAIKNPSWWNTMMMPGFTWPEESQYFGNTGMTNNYMGFQQTAQVHLG</sequence>
<evidence type="ECO:0000256" key="3">
    <source>
        <dbReference type="ARBA" id="ARBA00023125"/>
    </source>
</evidence>
<dbReference type="InterPro" id="IPR051089">
    <property type="entry name" value="prtT"/>
</dbReference>
<keyword evidence="9" id="KW-1185">Reference proteome</keyword>
<feature type="region of interest" description="Disordered" evidence="6">
    <location>
        <begin position="37"/>
        <end position="60"/>
    </location>
</feature>
<feature type="compositionally biased region" description="Low complexity" evidence="6">
    <location>
        <begin position="47"/>
        <end position="59"/>
    </location>
</feature>
<dbReference type="Pfam" id="PF04082">
    <property type="entry name" value="Fungal_trans"/>
    <property type="match status" value="1"/>
</dbReference>
<dbReference type="PANTHER" id="PTHR31845:SF19">
    <property type="entry name" value="TRANSCRIPTION FACTOR DOMAIN-CONTAINING PROTEIN"/>
    <property type="match status" value="1"/>
</dbReference>
<dbReference type="GO" id="GO:0005634">
    <property type="term" value="C:nucleus"/>
    <property type="evidence" value="ECO:0007669"/>
    <property type="project" value="UniProtKB-SubCell"/>
</dbReference>
<evidence type="ECO:0000256" key="6">
    <source>
        <dbReference type="SAM" id="MobiDB-lite"/>
    </source>
</evidence>
<feature type="compositionally biased region" description="Low complexity" evidence="6">
    <location>
        <begin position="223"/>
        <end position="237"/>
    </location>
</feature>
<feature type="region of interest" description="Disordered" evidence="6">
    <location>
        <begin position="73"/>
        <end position="95"/>
    </location>
</feature>
<keyword evidence="3" id="KW-0238">DNA-binding</keyword>
<feature type="compositionally biased region" description="Polar residues" evidence="6">
    <location>
        <begin position="195"/>
        <end position="222"/>
    </location>
</feature>
<name>A0A4S4LJ18_9AGAM</name>
<feature type="region of interest" description="Disordered" evidence="6">
    <location>
        <begin position="1"/>
        <end position="20"/>
    </location>
</feature>
<feature type="region of interest" description="Disordered" evidence="6">
    <location>
        <begin position="361"/>
        <end position="430"/>
    </location>
</feature>
<dbReference type="GO" id="GO:0008270">
    <property type="term" value="F:zinc ion binding"/>
    <property type="evidence" value="ECO:0007669"/>
    <property type="project" value="InterPro"/>
</dbReference>
<dbReference type="GO" id="GO:0000976">
    <property type="term" value="F:transcription cis-regulatory region binding"/>
    <property type="evidence" value="ECO:0007669"/>
    <property type="project" value="TreeGrafter"/>
</dbReference>
<gene>
    <name evidence="8" type="ORF">EW146_g7836</name>
</gene>
<feature type="region of interest" description="Disordered" evidence="6">
    <location>
        <begin position="108"/>
        <end position="131"/>
    </location>
</feature>